<dbReference type="EC" id="2.4.1.-" evidence="4"/>
<keyword evidence="6" id="KW-1185">Reference proteome</keyword>
<keyword evidence="3" id="KW-0328">Glycosyltransferase</keyword>
<protein>
    <recommendedName>
        <fullName evidence="4">Glycosyltransferase</fullName>
        <ecNumber evidence="4">2.4.1.-</ecNumber>
    </recommendedName>
</protein>
<dbReference type="PROSITE" id="PS00375">
    <property type="entry name" value="UDPGT"/>
    <property type="match status" value="1"/>
</dbReference>
<proteinExistence type="inferred from homology"/>
<evidence type="ECO:0000256" key="4">
    <source>
        <dbReference type="RuleBase" id="RU362057"/>
    </source>
</evidence>
<dbReference type="FunFam" id="3.40.50.2000:FF:000056">
    <property type="entry name" value="Glycosyltransferase"/>
    <property type="match status" value="1"/>
</dbReference>
<dbReference type="CDD" id="cd03784">
    <property type="entry name" value="GT1_Gtf-like"/>
    <property type="match status" value="1"/>
</dbReference>
<dbReference type="PANTHER" id="PTHR48045">
    <property type="entry name" value="UDP-GLYCOSYLTRANSFERASE 72B1"/>
    <property type="match status" value="1"/>
</dbReference>
<gene>
    <name evidence="5" type="ORF">KC19_9G073900</name>
</gene>
<dbReference type="GO" id="GO:0008194">
    <property type="term" value="F:UDP-glycosyltransferase activity"/>
    <property type="evidence" value="ECO:0007669"/>
    <property type="project" value="InterPro"/>
</dbReference>
<dbReference type="SUPFAM" id="SSF53756">
    <property type="entry name" value="UDP-Glycosyltransferase/glycogen phosphorylase"/>
    <property type="match status" value="1"/>
</dbReference>
<organism evidence="5 6">
    <name type="scientific">Ceratodon purpureus</name>
    <name type="common">Fire moss</name>
    <name type="synonym">Dicranum purpureum</name>
    <dbReference type="NCBI Taxonomy" id="3225"/>
    <lineage>
        <taxon>Eukaryota</taxon>
        <taxon>Viridiplantae</taxon>
        <taxon>Streptophyta</taxon>
        <taxon>Embryophyta</taxon>
        <taxon>Bryophyta</taxon>
        <taxon>Bryophytina</taxon>
        <taxon>Bryopsida</taxon>
        <taxon>Dicranidae</taxon>
        <taxon>Pseudoditrichales</taxon>
        <taxon>Ditrichaceae</taxon>
        <taxon>Ceratodon</taxon>
    </lineage>
</organism>
<reference evidence="5" key="1">
    <citation type="submission" date="2020-06" db="EMBL/GenBank/DDBJ databases">
        <title>WGS assembly of Ceratodon purpureus strain R40.</title>
        <authorList>
            <person name="Carey S.B."/>
            <person name="Jenkins J."/>
            <person name="Shu S."/>
            <person name="Lovell J.T."/>
            <person name="Sreedasyam A."/>
            <person name="Maumus F."/>
            <person name="Tiley G.P."/>
            <person name="Fernandez-Pozo N."/>
            <person name="Barry K."/>
            <person name="Chen C."/>
            <person name="Wang M."/>
            <person name="Lipzen A."/>
            <person name="Daum C."/>
            <person name="Saski C.A."/>
            <person name="Payton A.C."/>
            <person name="Mcbreen J.C."/>
            <person name="Conrad R.E."/>
            <person name="Kollar L.M."/>
            <person name="Olsson S."/>
            <person name="Huttunen S."/>
            <person name="Landis J.B."/>
            <person name="Wickett N.J."/>
            <person name="Johnson M.G."/>
            <person name="Rensing S.A."/>
            <person name="Grimwood J."/>
            <person name="Schmutz J."/>
            <person name="Mcdaniel S.F."/>
        </authorList>
    </citation>
    <scope>NUCLEOTIDE SEQUENCE</scope>
    <source>
        <strain evidence="5">R40</strain>
    </source>
</reference>
<dbReference type="EMBL" id="CM026430">
    <property type="protein sequence ID" value="KAG0561565.1"/>
    <property type="molecule type" value="Genomic_DNA"/>
</dbReference>
<keyword evidence="2 3" id="KW-0808">Transferase</keyword>
<dbReference type="InterPro" id="IPR035595">
    <property type="entry name" value="UDP_glycos_trans_CS"/>
</dbReference>
<evidence type="ECO:0000313" key="5">
    <source>
        <dbReference type="EMBL" id="KAG0561565.1"/>
    </source>
</evidence>
<dbReference type="Pfam" id="PF00201">
    <property type="entry name" value="UDPGT"/>
    <property type="match status" value="1"/>
</dbReference>
<comment type="caution">
    <text evidence="5">The sequence shown here is derived from an EMBL/GenBank/DDBJ whole genome shotgun (WGS) entry which is preliminary data.</text>
</comment>
<evidence type="ECO:0000313" key="6">
    <source>
        <dbReference type="Proteomes" id="UP000822688"/>
    </source>
</evidence>
<evidence type="ECO:0000256" key="2">
    <source>
        <dbReference type="ARBA" id="ARBA00022679"/>
    </source>
</evidence>
<evidence type="ECO:0000256" key="3">
    <source>
        <dbReference type="RuleBase" id="RU003718"/>
    </source>
</evidence>
<sequence length="506" mass="56696">MGPHVVMMPIFPAGHVTSFLVFARRLVSAGVTVTIISTDVHIAELKLREQATEFLRFVELRDGFEHLSVELLEEWKTDAGKAKVNRLLVEAVRDMSSPNAQALRGVPTADFPVCVMHDMVACWAQDAAEELGVEKHMLYVSPVGTLSIGLQSERLVREGRAPVTPENQNIPITDIPGLPPLQPGDFHSMYQTVESFEWFKYHEHRNRKADVIVANSFYDLEKHVIDAIRNEVMGTPGVQTKYLLDVGPLRPESPTPTALEEKDPCILWLNTQKPASVLYVCFGSHSTHHAPQLLELASGLEASGQPFLWILRPPNSVPIDASALAAPILPMTQYLPPGFEERIKGRGMCYSSWAPQRRILEHVSTGGFLSHCGWNSTLDGVCAGVPMLTWPFWADQNFISRFLVDTAKIAIEVKREPIDPEQDLGEFDRIFRRVKKSEIERQVRKLMQEEEGRIVRENMQNMKRNVERAVALGGSSRTNFEKYVQLLRAKASAAAFNGVNKLDDTA</sequence>
<dbReference type="InterPro" id="IPR002213">
    <property type="entry name" value="UDP_glucos_trans"/>
</dbReference>
<evidence type="ECO:0000256" key="1">
    <source>
        <dbReference type="ARBA" id="ARBA00009995"/>
    </source>
</evidence>
<dbReference type="Gene3D" id="3.40.50.2000">
    <property type="entry name" value="Glycogen Phosphorylase B"/>
    <property type="match status" value="2"/>
</dbReference>
<dbReference type="Proteomes" id="UP000822688">
    <property type="component" value="Chromosome 9"/>
</dbReference>
<name>A0A8T0GT29_CERPU</name>
<dbReference type="AlphaFoldDB" id="A0A8T0GT29"/>
<dbReference type="PANTHER" id="PTHR48045:SF31">
    <property type="entry name" value="UDP-GLYCOSYLTRANSFERASE 76B1-LIKE"/>
    <property type="match status" value="1"/>
</dbReference>
<accession>A0A8T0GT29</accession>
<comment type="similarity">
    <text evidence="1 3">Belongs to the UDP-glycosyltransferase family.</text>
</comment>